<proteinExistence type="predicted"/>
<evidence type="ECO:0000313" key="1">
    <source>
        <dbReference type="EMBL" id="STJ82702.1"/>
    </source>
</evidence>
<gene>
    <name evidence="1" type="ORF">NCTC9117_05325</name>
</gene>
<reference evidence="1 2" key="1">
    <citation type="submission" date="2018-06" db="EMBL/GenBank/DDBJ databases">
        <authorList>
            <consortium name="Pathogen Informatics"/>
            <person name="Doyle S."/>
        </authorList>
    </citation>
    <scope>NUCLEOTIDE SEQUENCE [LARGE SCALE GENOMIC DNA]</scope>
    <source>
        <strain evidence="1 2">NCTC9117</strain>
    </source>
</reference>
<name>A0A376YFY9_ECOLX</name>
<dbReference type="EMBL" id="UGDC01000003">
    <property type="protein sequence ID" value="STJ82702.1"/>
    <property type="molecule type" value="Genomic_DNA"/>
</dbReference>
<sequence length="69" mass="7677">MFSLMDRIIDCLAEFKWLRSAKGGIKVTAANQSAENGHMLIDGNDIALFKIAFVPLIVKMKMTEMISSD</sequence>
<evidence type="ECO:0000313" key="2">
    <source>
        <dbReference type="Proteomes" id="UP000254785"/>
    </source>
</evidence>
<dbReference type="AlphaFoldDB" id="A0A376YFY9"/>
<dbReference type="Proteomes" id="UP000254785">
    <property type="component" value="Unassembled WGS sequence"/>
</dbReference>
<protein>
    <submittedName>
        <fullName evidence="1">Uncharacterized protein</fullName>
    </submittedName>
</protein>
<organism evidence="1 2">
    <name type="scientific">Escherichia coli</name>
    <dbReference type="NCBI Taxonomy" id="562"/>
    <lineage>
        <taxon>Bacteria</taxon>
        <taxon>Pseudomonadati</taxon>
        <taxon>Pseudomonadota</taxon>
        <taxon>Gammaproteobacteria</taxon>
        <taxon>Enterobacterales</taxon>
        <taxon>Enterobacteriaceae</taxon>
        <taxon>Escherichia</taxon>
    </lineage>
</organism>
<accession>A0A376YFY9</accession>